<dbReference type="PANTHER" id="PTHR16442:SF1">
    <property type="entry name" value="RING FINGER PROTEIN 17"/>
    <property type="match status" value="1"/>
</dbReference>
<dbReference type="OrthoDB" id="5916221at2759"/>
<reference evidence="3 4" key="1">
    <citation type="submission" date="2015-01" db="EMBL/GenBank/DDBJ databases">
        <title>Evolution of Trichinella species and genotypes.</title>
        <authorList>
            <person name="Korhonen P.K."/>
            <person name="Edoardo P."/>
            <person name="Giuseppe L.R."/>
            <person name="Gasser R.B."/>
        </authorList>
    </citation>
    <scope>NUCLEOTIDE SEQUENCE [LARGE SCALE GENOMIC DNA]</scope>
    <source>
        <strain evidence="3">ISS1029</strain>
    </source>
</reference>
<sequence length="250" mass="29428">MDSSLDKVYDDDIASFYKEQNHLLNYYAFGRPLHEHTRLHARVSNWVTPGNFHVNFMIFKSKQEEMERRMNIVYKETENLPTFNFDSIVSNDAVGLPVAVLENGKWQRGKIASKPKTSMLVFLIDVGRQTLGHLDRIRPLFRQFAELPPLAFKCYLQGLDLRNMNEYIMKKFDEVMKGYKEFVCEISSWDEVPFLPLKMYEPGSQADVIDVHLSSYFRKQEERLAQQKRDLERQCRRPTSDDEVDIDDSI</sequence>
<protein>
    <recommendedName>
        <fullName evidence="2">Tudor domain-containing protein</fullName>
    </recommendedName>
</protein>
<evidence type="ECO:0000259" key="2">
    <source>
        <dbReference type="Pfam" id="PF00567"/>
    </source>
</evidence>
<dbReference type="Gene3D" id="2.30.30.140">
    <property type="match status" value="1"/>
</dbReference>
<dbReference type="EMBL" id="JYDP01000204">
    <property type="protein sequence ID" value="KRZ03110.1"/>
    <property type="molecule type" value="Genomic_DNA"/>
</dbReference>
<feature type="compositionally biased region" description="Basic and acidic residues" evidence="1">
    <location>
        <begin position="228"/>
        <end position="240"/>
    </location>
</feature>
<organism evidence="3 4">
    <name type="scientific">Trichinella zimbabwensis</name>
    <dbReference type="NCBI Taxonomy" id="268475"/>
    <lineage>
        <taxon>Eukaryota</taxon>
        <taxon>Metazoa</taxon>
        <taxon>Ecdysozoa</taxon>
        <taxon>Nematoda</taxon>
        <taxon>Enoplea</taxon>
        <taxon>Dorylaimia</taxon>
        <taxon>Trichinellida</taxon>
        <taxon>Trichinellidae</taxon>
        <taxon>Trichinella</taxon>
    </lineage>
</organism>
<evidence type="ECO:0000313" key="3">
    <source>
        <dbReference type="EMBL" id="KRZ03110.1"/>
    </source>
</evidence>
<comment type="caution">
    <text evidence="3">The sequence shown here is derived from an EMBL/GenBank/DDBJ whole genome shotgun (WGS) entry which is preliminary data.</text>
</comment>
<evidence type="ECO:0000313" key="4">
    <source>
        <dbReference type="Proteomes" id="UP000055024"/>
    </source>
</evidence>
<feature type="region of interest" description="Disordered" evidence="1">
    <location>
        <begin position="228"/>
        <end position="250"/>
    </location>
</feature>
<dbReference type="AlphaFoldDB" id="A0A0V1GY70"/>
<gene>
    <name evidence="3" type="ORF">T11_17216</name>
</gene>
<feature type="domain" description="Tudor" evidence="2">
    <location>
        <begin position="40"/>
        <end position="158"/>
    </location>
</feature>
<accession>A0A0V1GY70</accession>
<feature type="compositionally biased region" description="Acidic residues" evidence="1">
    <location>
        <begin position="241"/>
        <end position="250"/>
    </location>
</feature>
<evidence type="ECO:0000256" key="1">
    <source>
        <dbReference type="SAM" id="MobiDB-lite"/>
    </source>
</evidence>
<dbReference type="GO" id="GO:0005737">
    <property type="term" value="C:cytoplasm"/>
    <property type="evidence" value="ECO:0007669"/>
    <property type="project" value="UniProtKB-ARBA"/>
</dbReference>
<dbReference type="InterPro" id="IPR035437">
    <property type="entry name" value="SNase_OB-fold_sf"/>
</dbReference>
<dbReference type="STRING" id="268475.A0A0V1GY70"/>
<name>A0A0V1GY70_9BILA</name>
<dbReference type="Proteomes" id="UP000055024">
    <property type="component" value="Unassembled WGS sequence"/>
</dbReference>
<keyword evidence="4" id="KW-1185">Reference proteome</keyword>
<proteinExistence type="predicted"/>
<dbReference type="Pfam" id="PF00567">
    <property type="entry name" value="TUDOR"/>
    <property type="match status" value="1"/>
</dbReference>
<dbReference type="Gene3D" id="2.40.50.90">
    <property type="match status" value="1"/>
</dbReference>
<dbReference type="SUPFAM" id="SSF63748">
    <property type="entry name" value="Tudor/PWWP/MBT"/>
    <property type="match status" value="1"/>
</dbReference>
<dbReference type="PANTHER" id="PTHR16442">
    <property type="entry name" value="RING FINGER PROTEIN 17"/>
    <property type="match status" value="1"/>
</dbReference>
<dbReference type="InterPro" id="IPR002999">
    <property type="entry name" value="Tudor"/>
</dbReference>